<evidence type="ECO:0000313" key="10">
    <source>
        <dbReference type="EMBL" id="KAI1614870.1"/>
    </source>
</evidence>
<keyword evidence="5" id="KW-0863">Zinc-finger</keyword>
<dbReference type="Pfam" id="PF26200">
    <property type="entry name" value="Rcat_RNF216"/>
    <property type="match status" value="1"/>
</dbReference>
<dbReference type="EMBL" id="MU404352">
    <property type="protein sequence ID" value="KAI1614870.1"/>
    <property type="molecule type" value="Genomic_DNA"/>
</dbReference>
<evidence type="ECO:0000256" key="1">
    <source>
        <dbReference type="ARBA" id="ARBA00004906"/>
    </source>
</evidence>
<dbReference type="InterPro" id="IPR047544">
    <property type="entry name" value="RING-HC_RBR_RNF216"/>
</dbReference>
<dbReference type="CDD" id="cd20353">
    <property type="entry name" value="Rcat_RBR_RNF216"/>
    <property type="match status" value="1"/>
</dbReference>
<proteinExistence type="predicted"/>
<dbReference type="PANTHER" id="PTHR22770">
    <property type="entry name" value="UBIQUITIN CONJUGATING ENZYME 7 INTERACTING PROTEIN-RELATED"/>
    <property type="match status" value="1"/>
</dbReference>
<evidence type="ECO:0000256" key="3">
    <source>
        <dbReference type="ARBA" id="ARBA00022723"/>
    </source>
</evidence>
<dbReference type="PANTHER" id="PTHR22770:SF47">
    <property type="entry name" value="E3 UBIQUITIN-PROTEIN LIGASE RNF216"/>
    <property type="match status" value="1"/>
</dbReference>
<feature type="region of interest" description="Disordered" evidence="8">
    <location>
        <begin position="258"/>
        <end position="278"/>
    </location>
</feature>
<dbReference type="Gene3D" id="1.20.120.1750">
    <property type="match status" value="1"/>
</dbReference>
<keyword evidence="6" id="KW-0833">Ubl conjugation pathway</keyword>
<dbReference type="InterPro" id="IPR047545">
    <property type="entry name" value="BRcat_RBR_RNF216"/>
</dbReference>
<evidence type="ECO:0000256" key="2">
    <source>
        <dbReference type="ARBA" id="ARBA00022679"/>
    </source>
</evidence>
<feature type="compositionally biased region" description="Basic residues" evidence="8">
    <location>
        <begin position="94"/>
        <end position="105"/>
    </location>
</feature>
<feature type="region of interest" description="Disordered" evidence="8">
    <location>
        <begin position="47"/>
        <end position="110"/>
    </location>
</feature>
<dbReference type="InterPro" id="IPR047546">
    <property type="entry name" value="Rcat_RBR_RNF216"/>
</dbReference>
<dbReference type="Proteomes" id="UP001203852">
    <property type="component" value="Unassembled WGS sequence"/>
</dbReference>
<dbReference type="CDD" id="cd16630">
    <property type="entry name" value="RING-HC_RBR_RNF216"/>
    <property type="match status" value="1"/>
</dbReference>
<dbReference type="GO" id="GO:0008270">
    <property type="term" value="F:zinc ion binding"/>
    <property type="evidence" value="ECO:0007669"/>
    <property type="project" value="UniProtKB-KW"/>
</dbReference>
<feature type="domain" description="RING-type" evidence="9">
    <location>
        <begin position="497"/>
        <end position="719"/>
    </location>
</feature>
<dbReference type="SUPFAM" id="SSF57850">
    <property type="entry name" value="RING/U-box"/>
    <property type="match status" value="1"/>
</dbReference>
<evidence type="ECO:0000256" key="7">
    <source>
        <dbReference type="ARBA" id="ARBA00022833"/>
    </source>
</evidence>
<keyword evidence="3" id="KW-0479">Metal-binding</keyword>
<keyword evidence="7" id="KW-0862">Zinc</keyword>
<reference evidence="10" key="1">
    <citation type="journal article" date="2022" name="bioRxiv">
        <title>Deciphering the potential niche of two novel black yeast fungi from a biological soil crust based on their genomes, phenotypes, and melanin regulation.</title>
        <authorList>
            <consortium name="DOE Joint Genome Institute"/>
            <person name="Carr E.C."/>
            <person name="Barton Q."/>
            <person name="Grambo S."/>
            <person name="Sullivan M."/>
            <person name="Renfro C.M."/>
            <person name="Kuo A."/>
            <person name="Pangilinan J."/>
            <person name="Lipzen A."/>
            <person name="Keymanesh K."/>
            <person name="Savage E."/>
            <person name="Barry K."/>
            <person name="Grigoriev I.V."/>
            <person name="Riekhof W.R."/>
            <person name="Harris S.S."/>
        </authorList>
    </citation>
    <scope>NUCLEOTIDE SEQUENCE</scope>
    <source>
        <strain evidence="10">JF 03-4F</strain>
    </source>
</reference>
<evidence type="ECO:0000256" key="4">
    <source>
        <dbReference type="ARBA" id="ARBA00022737"/>
    </source>
</evidence>
<evidence type="ECO:0000259" key="9">
    <source>
        <dbReference type="PROSITE" id="PS51873"/>
    </source>
</evidence>
<feature type="compositionally biased region" description="Polar residues" evidence="8">
    <location>
        <begin position="74"/>
        <end position="90"/>
    </location>
</feature>
<keyword evidence="11" id="KW-1185">Reference proteome</keyword>
<dbReference type="InterPro" id="IPR044066">
    <property type="entry name" value="TRIAD_supradom"/>
</dbReference>
<feature type="region of interest" description="Disordered" evidence="8">
    <location>
        <begin position="984"/>
        <end position="1004"/>
    </location>
</feature>
<dbReference type="AlphaFoldDB" id="A0AAN6E1G0"/>
<gene>
    <name evidence="10" type="ORF">EDD36DRAFT_167041</name>
</gene>
<evidence type="ECO:0000256" key="6">
    <source>
        <dbReference type="ARBA" id="ARBA00022786"/>
    </source>
</evidence>
<keyword evidence="2" id="KW-0808">Transferase</keyword>
<evidence type="ECO:0000313" key="11">
    <source>
        <dbReference type="Proteomes" id="UP001203852"/>
    </source>
</evidence>
<protein>
    <recommendedName>
        <fullName evidence="9">RING-type domain-containing protein</fullName>
    </recommendedName>
</protein>
<dbReference type="InterPro" id="IPR051628">
    <property type="entry name" value="LUBAC_E3_Ligases"/>
</dbReference>
<keyword evidence="4" id="KW-0677">Repeat</keyword>
<name>A0AAN6E1G0_9EURO</name>
<dbReference type="CDD" id="cd20339">
    <property type="entry name" value="BRcat_RBR_RNF216"/>
    <property type="match status" value="1"/>
</dbReference>
<comment type="pathway">
    <text evidence="1">Protein modification; protein ubiquitination.</text>
</comment>
<sequence>MASTMTNYPPGRMRERFHHGALQMLPSAHRVHRVQPNADTRTVIEILSDDDSDHQTPVGPPLLNRPRHRRVSSRDSANLPSTGDNMNGGEQTHRGSRSPLYKRARTGLEPGPMAAQDYAQYHHNFEQNHRVRYEAPHRPPMNPAPQPEYTGHDSHSLARFGQTVFPARPSGQIAANYVPQPKQETNLREEREKPPYYVDSRFDVKMYKGPGYERFPVVLGTVKGHKELCEKWDADQRQKWEKKAAKMRQKMLDVYVVHGSDSDSPDETDSEVRSKEPDDKCLQSVLEVFPDIEVAFVVGKIHAHGPQPIYTDEDDEVIELAAPPLAERIIAEILELDSYPKEVGVESSGSRTAAPEDGTGFTISWDRDLFKDDMYRKDAVLLLAKTFDHVPTHYIQSIVTQKKSIFDSYVYIEEREDQFFAKNLRPYARLRQPRKEIEKKYQLGISDRRIPYQYHNRVNELQAARQHVAREAIQEAAKKAKEEAEALNLAKHKEMGALVECQCCFDEEIPLNRVVECMADEPHFFCYVCVEGLADNQVGMLKYEMRCMDGSGCTAELSNEAVGKAVPILTFDRLALNKQQAEVRLAGIEGLEKCKWCDYQAVCENVDKDPVFYCLNPECKRATCRKCEMDSHLPRTCEENQRDNDLHGLHAVEEARSEAVMRICPKCKVKIMKEQGCNKMTCSTCNTMMCYVCNADLTALGQRPYDHFNKPGAKCRLHDEDGGDRHEEEAMRAEIEAIKKAKDQNASIDESRLRIESGKAPKPKLDDHAAANVMYRGMNNRAGRLNNRQRRVQDLQARVAVMQDLMPDPELEALLGRVRWHEQPRQVQPIPNHDPEMQLRPAREARDREHRMRAMHARMEELRQQRQAQQLVRIEELRQQHQVNMQAMANLAPPIPPGIPPTHMNAQPQYVPLEGANAHGGMDMNAYHGDRWPAPAWMNDYNEDNGFNFLLHGWAMAPDNDIQPGPQGLPQVILPNPATMHRNMPAPYVAPDPVRDAFANPRRR</sequence>
<organism evidence="10 11">
    <name type="scientific">Exophiala viscosa</name>
    <dbReference type="NCBI Taxonomy" id="2486360"/>
    <lineage>
        <taxon>Eukaryota</taxon>
        <taxon>Fungi</taxon>
        <taxon>Dikarya</taxon>
        <taxon>Ascomycota</taxon>
        <taxon>Pezizomycotina</taxon>
        <taxon>Eurotiomycetes</taxon>
        <taxon>Chaetothyriomycetidae</taxon>
        <taxon>Chaetothyriales</taxon>
        <taxon>Herpotrichiellaceae</taxon>
        <taxon>Exophiala</taxon>
    </lineage>
</organism>
<evidence type="ECO:0000256" key="8">
    <source>
        <dbReference type="SAM" id="MobiDB-lite"/>
    </source>
</evidence>
<accession>A0AAN6E1G0</accession>
<comment type="caution">
    <text evidence="10">The sequence shown here is derived from an EMBL/GenBank/DDBJ whole genome shotgun (WGS) entry which is preliminary data.</text>
</comment>
<dbReference type="PROSITE" id="PS51873">
    <property type="entry name" value="TRIAD"/>
    <property type="match status" value="1"/>
</dbReference>
<evidence type="ECO:0000256" key="5">
    <source>
        <dbReference type="ARBA" id="ARBA00022771"/>
    </source>
</evidence>
<dbReference type="GO" id="GO:0016740">
    <property type="term" value="F:transferase activity"/>
    <property type="evidence" value="ECO:0007669"/>
    <property type="project" value="UniProtKB-KW"/>
</dbReference>